<evidence type="ECO:0000313" key="1">
    <source>
        <dbReference type="EMBL" id="KAA8571604.1"/>
    </source>
</evidence>
<protein>
    <submittedName>
        <fullName evidence="1">Uncharacterized protein</fullName>
    </submittedName>
</protein>
<dbReference type="EMBL" id="VICG01000005">
    <property type="protein sequence ID" value="KAA8571604.1"/>
    <property type="molecule type" value="Genomic_DNA"/>
</dbReference>
<organism evidence="1 2">
    <name type="scientific">Monilinia fructicola</name>
    <name type="common">Brown rot fungus</name>
    <name type="synonym">Ciboria fructicola</name>
    <dbReference type="NCBI Taxonomy" id="38448"/>
    <lineage>
        <taxon>Eukaryota</taxon>
        <taxon>Fungi</taxon>
        <taxon>Dikarya</taxon>
        <taxon>Ascomycota</taxon>
        <taxon>Pezizomycotina</taxon>
        <taxon>Leotiomycetes</taxon>
        <taxon>Helotiales</taxon>
        <taxon>Sclerotiniaceae</taxon>
        <taxon>Monilinia</taxon>
    </lineage>
</organism>
<dbReference type="GO" id="GO:0005634">
    <property type="term" value="C:nucleus"/>
    <property type="evidence" value="ECO:0007669"/>
    <property type="project" value="TreeGrafter"/>
</dbReference>
<dbReference type="Pfam" id="PF10303">
    <property type="entry name" value="DUF2408"/>
    <property type="match status" value="2"/>
</dbReference>
<reference evidence="1 2" key="1">
    <citation type="submission" date="2019-06" db="EMBL/GenBank/DDBJ databases">
        <title>Genome Sequence of the Brown Rot Fungal Pathogen Monilinia fructicola.</title>
        <authorList>
            <person name="De Miccolis Angelini R.M."/>
            <person name="Landi L."/>
            <person name="Abate D."/>
            <person name="Pollastro S."/>
            <person name="Romanazzi G."/>
            <person name="Faretra F."/>
        </authorList>
    </citation>
    <scope>NUCLEOTIDE SEQUENCE [LARGE SCALE GENOMIC DNA]</scope>
    <source>
        <strain evidence="1 2">Mfrc123</strain>
    </source>
</reference>
<evidence type="ECO:0000313" key="2">
    <source>
        <dbReference type="Proteomes" id="UP000322873"/>
    </source>
</evidence>
<sequence>MTDTPSHPLPLDPREQPILDSLTSLRDELTLLKQDRTSYIKAADVLTLYDKVVDQVTLLTEIRADKPDEQNRVDRMLDGCFQLLSLFFMTIGKTNEAPAAYSLTSTIKRLLDHLTEVDLYCEKDLAHISQTLERLGGIVKNAKPSYSPRLLTLLGNKIEICQRSLRNLSTRLERISGEISPIHEKVISILRSISLANTRSKFSATEVTKLQTQLKEIDAQRVNGKFVTVSGETPAGNDEVCEHLERCLKWAESVLERKGQFPEAFQGTYSTLLDIRNKLEKLSLTQAWALRETDLYDFQRQLDKIDESRVDGNFLDAEGNFAELYVQRTLLYLIRRSYAYIYFLMVSSEPVSEALLPVYNQLQTLRRCLIEVKNSGGVSSPRELYPYSMKLNSIDNMRVDGKFMVGSDIPEGQGSVNDLLAECFELSYDLRVAAETESDA</sequence>
<gene>
    <name evidence="1" type="ORF">EYC84_001601</name>
</gene>
<name>A0A5M9JQ26_MONFR</name>
<dbReference type="VEuPathDB" id="FungiDB:MFRU_016g01060"/>
<dbReference type="PANTHER" id="PTHR28086:SF1">
    <property type="entry name" value="CU(2+) SUPPRESSING AND BLEOMYCIN SENSITIVE PROTEIN 1"/>
    <property type="match status" value="1"/>
</dbReference>
<accession>A0A5M9JQ26</accession>
<dbReference type="AlphaFoldDB" id="A0A5M9JQ26"/>
<dbReference type="GO" id="GO:0005737">
    <property type="term" value="C:cytoplasm"/>
    <property type="evidence" value="ECO:0007669"/>
    <property type="project" value="TreeGrafter"/>
</dbReference>
<dbReference type="InterPro" id="IPR018810">
    <property type="entry name" value="UPF0662"/>
</dbReference>
<keyword evidence="2" id="KW-1185">Reference proteome</keyword>
<proteinExistence type="predicted"/>
<dbReference type="PANTHER" id="PTHR28086">
    <property type="entry name" value="UPF0662 PROTEIN YPL260W"/>
    <property type="match status" value="1"/>
</dbReference>
<comment type="caution">
    <text evidence="1">The sequence shown here is derived from an EMBL/GenBank/DDBJ whole genome shotgun (WGS) entry which is preliminary data.</text>
</comment>
<dbReference type="Proteomes" id="UP000322873">
    <property type="component" value="Unassembled WGS sequence"/>
</dbReference>
<dbReference type="OrthoDB" id="2011986at2759"/>